<organism evidence="1 2">
    <name type="scientific">Cichorium intybus</name>
    <name type="common">Chicory</name>
    <dbReference type="NCBI Taxonomy" id="13427"/>
    <lineage>
        <taxon>Eukaryota</taxon>
        <taxon>Viridiplantae</taxon>
        <taxon>Streptophyta</taxon>
        <taxon>Embryophyta</taxon>
        <taxon>Tracheophyta</taxon>
        <taxon>Spermatophyta</taxon>
        <taxon>Magnoliopsida</taxon>
        <taxon>eudicotyledons</taxon>
        <taxon>Gunneridae</taxon>
        <taxon>Pentapetalae</taxon>
        <taxon>asterids</taxon>
        <taxon>campanulids</taxon>
        <taxon>Asterales</taxon>
        <taxon>Asteraceae</taxon>
        <taxon>Cichorioideae</taxon>
        <taxon>Cichorieae</taxon>
        <taxon>Cichoriinae</taxon>
        <taxon>Cichorium</taxon>
    </lineage>
</organism>
<dbReference type="Proteomes" id="UP001055811">
    <property type="component" value="Linkage Group LG07"/>
</dbReference>
<sequence length="445" mass="49108">MSSSTVSITANPSAAVLRRPVLTGEKKSGLDLGGSDGIDASPLSGGETSRGKDLSHSIRAGAETVLERSRDAVQTKNPLPTNSTTRPRKRTADKKGGVPSTTRPPWKRAVSVIMKNFALLVILLLLAQMIRRLAFNQGSGFDSILIPNSDYERRIAEVEAFLKTTTKFMQVQVEVVDRKIDNEIAGLKTELSKRIDDKAADISTKFNELDGRIESMEKSLSTNWLSKDEFNTFLEEFKAKKGIDDIEELKLDEVRAFAREIVQKEIEKHAADGLGKVDYAVASGGAIVLKHSEPFIRANKLSRWISGNVHSDAVKMLQPSFGQPGQCFPLKGDNGFVEIKLRTAVIPEAITLEHVAKSVAFDRSSAPKDCKVLGWLGSEEVPEKMHLLTEFTYDLEKSNAQTFNVVKKEPIVIDTIKLEFMSNHGSPSHTCIYRVRVHGHEPNVA</sequence>
<name>A0ACB9AG07_CICIN</name>
<protein>
    <submittedName>
        <fullName evidence="1">Uncharacterized protein</fullName>
    </submittedName>
</protein>
<keyword evidence="2" id="KW-1185">Reference proteome</keyword>
<reference evidence="1 2" key="2">
    <citation type="journal article" date="2022" name="Mol. Ecol. Resour.">
        <title>The genomes of chicory, endive, great burdock and yacon provide insights into Asteraceae paleo-polyploidization history and plant inulin production.</title>
        <authorList>
            <person name="Fan W."/>
            <person name="Wang S."/>
            <person name="Wang H."/>
            <person name="Wang A."/>
            <person name="Jiang F."/>
            <person name="Liu H."/>
            <person name="Zhao H."/>
            <person name="Xu D."/>
            <person name="Zhang Y."/>
        </authorList>
    </citation>
    <scope>NUCLEOTIDE SEQUENCE [LARGE SCALE GENOMIC DNA]</scope>
    <source>
        <strain evidence="2">cv. Punajuju</strain>
        <tissue evidence="1">Leaves</tissue>
    </source>
</reference>
<proteinExistence type="predicted"/>
<evidence type="ECO:0000313" key="2">
    <source>
        <dbReference type="Proteomes" id="UP001055811"/>
    </source>
</evidence>
<comment type="caution">
    <text evidence="1">The sequence shown here is derived from an EMBL/GenBank/DDBJ whole genome shotgun (WGS) entry which is preliminary data.</text>
</comment>
<dbReference type="EMBL" id="CM042015">
    <property type="protein sequence ID" value="KAI3708890.1"/>
    <property type="molecule type" value="Genomic_DNA"/>
</dbReference>
<evidence type="ECO:0000313" key="1">
    <source>
        <dbReference type="EMBL" id="KAI3708890.1"/>
    </source>
</evidence>
<gene>
    <name evidence="1" type="ORF">L2E82_38433</name>
</gene>
<accession>A0ACB9AG07</accession>
<reference evidence="2" key="1">
    <citation type="journal article" date="2022" name="Mol. Ecol. Resour.">
        <title>The genomes of chicory, endive, great burdock and yacon provide insights into Asteraceae palaeo-polyploidization history and plant inulin production.</title>
        <authorList>
            <person name="Fan W."/>
            <person name="Wang S."/>
            <person name="Wang H."/>
            <person name="Wang A."/>
            <person name="Jiang F."/>
            <person name="Liu H."/>
            <person name="Zhao H."/>
            <person name="Xu D."/>
            <person name="Zhang Y."/>
        </authorList>
    </citation>
    <scope>NUCLEOTIDE SEQUENCE [LARGE SCALE GENOMIC DNA]</scope>
    <source>
        <strain evidence="2">cv. Punajuju</strain>
    </source>
</reference>